<dbReference type="STRING" id="282301.A0A267F0V3"/>
<dbReference type="PANTHER" id="PTHR13375:SF3">
    <property type="entry name" value="THO COMPLEX SUBUNIT 5 HOMOLOG"/>
    <property type="match status" value="1"/>
</dbReference>
<gene>
    <name evidence="5" type="ORF">BOX15_Mlig027421g5</name>
</gene>
<name>A0A267F0V3_9PLAT</name>
<feature type="region of interest" description="Disordered" evidence="4">
    <location>
        <begin position="1"/>
        <end position="71"/>
    </location>
</feature>
<dbReference type="InterPro" id="IPR019163">
    <property type="entry name" value="THO_Thoc5"/>
</dbReference>
<feature type="compositionally biased region" description="Low complexity" evidence="4">
    <location>
        <begin position="27"/>
        <end position="55"/>
    </location>
</feature>
<dbReference type="EMBL" id="NIVC01001545">
    <property type="protein sequence ID" value="PAA66642.1"/>
    <property type="molecule type" value="Genomic_DNA"/>
</dbReference>
<feature type="compositionally biased region" description="Basic residues" evidence="4">
    <location>
        <begin position="416"/>
        <end position="427"/>
    </location>
</feature>
<sequence length="809" mass="87654">KIQVAMPTKTDASAAAAGTVKRKISRRSAAQSTTASSNASSSSAAAATQPDAPAAKVTVTEEPTPSTAKPAVSIDPIRKAFFFEEEGSAGIGSADDDCTDAADRDSGPLVAFMAVKNSLLARLSEVAQLKAKSAMESADQSRLEALRTGCMTDLMVMKRLNREAQFRLKRARELTASSKLQADSRHLQLQNLLYECRHLQREITRCQDFRSRHETITLAPLDQFARESGVNPDELSEHECTLARLRWELKQREQLAKQLRAGKREAAAVQADIAEKRRRLHSLAPLLETVAKAAEPVESALGLDSGPGASANARWKAESAAKLLPAPLYLLYCQLSAYADSGCLGEDDADKPPAMLVEIIGDQDEAAAIRQAELDRLKSASSADPTKTAGGGGKVGNKDPAFEDEDDEEEEELAKSKKKKKKTKKDKMKSGNNSKSKKSAGKRGHDEADDEEEAGTDSGAEESAVRQLLSPHPLSVRLSLSVPTCPERRLSLQFYYLTGCRVVTVRHVTIEPAPAAFSSKNSLIIADDAGGTGADSDMQRLLDCLYPGDDARRAPGYAVRHALGGVGDDFLWLRRRDVGLAYGWAQRLAGIVCQSGADSKASIDIVLDSEASFRGVADCVRRLRRRADARLQLLARLEDLAAGHLATKLPAIGLPPIASCTLSRPWQRISYDAYCELSCTARLRELALPSDLFFSAAIRCSQQRIAFLALCVPVDYPDRLPLFGVGVAPAAAADNPSSAMLTCSSDLELHEVESEINVHPLEFLPDEADRQNVLPVQLHRLALALEMYFKRHQSGGANPPNRSGRPYRP</sequence>
<evidence type="ECO:0000256" key="2">
    <source>
        <dbReference type="ARBA" id="ARBA00008044"/>
    </source>
</evidence>
<evidence type="ECO:0000256" key="3">
    <source>
        <dbReference type="ARBA" id="ARBA00023242"/>
    </source>
</evidence>
<feature type="compositionally biased region" description="Acidic residues" evidence="4">
    <location>
        <begin position="402"/>
        <end position="412"/>
    </location>
</feature>
<keyword evidence="3" id="KW-0539">Nucleus</keyword>
<evidence type="ECO:0000313" key="5">
    <source>
        <dbReference type="EMBL" id="PAA66642.1"/>
    </source>
</evidence>
<evidence type="ECO:0000256" key="1">
    <source>
        <dbReference type="ARBA" id="ARBA00004123"/>
    </source>
</evidence>
<evidence type="ECO:0008006" key="7">
    <source>
        <dbReference type="Google" id="ProtNLM"/>
    </source>
</evidence>
<evidence type="ECO:0000256" key="4">
    <source>
        <dbReference type="SAM" id="MobiDB-lite"/>
    </source>
</evidence>
<proteinExistence type="inferred from homology"/>
<reference evidence="5 6" key="1">
    <citation type="submission" date="2017-06" db="EMBL/GenBank/DDBJ databases">
        <title>A platform for efficient transgenesis in Macrostomum lignano, a flatworm model organism for stem cell research.</title>
        <authorList>
            <person name="Berezikov E."/>
        </authorList>
    </citation>
    <scope>NUCLEOTIDE SEQUENCE [LARGE SCALE GENOMIC DNA]</scope>
    <source>
        <strain evidence="5">DV1</strain>
        <tissue evidence="5">Whole organism</tissue>
    </source>
</reference>
<comment type="caution">
    <text evidence="5">The sequence shown here is derived from an EMBL/GenBank/DDBJ whole genome shotgun (WGS) entry which is preliminary data.</text>
</comment>
<dbReference type="Proteomes" id="UP000215902">
    <property type="component" value="Unassembled WGS sequence"/>
</dbReference>
<dbReference type="PANTHER" id="PTHR13375">
    <property type="entry name" value="FMS INTERACTING PROTEIN"/>
    <property type="match status" value="1"/>
</dbReference>
<feature type="region of interest" description="Disordered" evidence="4">
    <location>
        <begin position="376"/>
        <end position="468"/>
    </location>
</feature>
<dbReference type="GO" id="GO:0003729">
    <property type="term" value="F:mRNA binding"/>
    <property type="evidence" value="ECO:0007669"/>
    <property type="project" value="TreeGrafter"/>
</dbReference>
<comment type="subcellular location">
    <subcellularLocation>
        <location evidence="1">Nucleus</location>
    </subcellularLocation>
</comment>
<comment type="similarity">
    <text evidence="2">Belongs to the THOC5 family.</text>
</comment>
<dbReference type="GO" id="GO:0000445">
    <property type="term" value="C:THO complex part of transcription export complex"/>
    <property type="evidence" value="ECO:0007669"/>
    <property type="project" value="TreeGrafter"/>
</dbReference>
<keyword evidence="6" id="KW-1185">Reference proteome</keyword>
<protein>
    <recommendedName>
        <fullName evidence="7">THO complex subunit 5</fullName>
    </recommendedName>
</protein>
<dbReference type="GO" id="GO:0006406">
    <property type="term" value="P:mRNA export from nucleus"/>
    <property type="evidence" value="ECO:0007669"/>
    <property type="project" value="TreeGrafter"/>
</dbReference>
<feature type="non-terminal residue" evidence="5">
    <location>
        <position position="1"/>
    </location>
</feature>
<organism evidence="5 6">
    <name type="scientific">Macrostomum lignano</name>
    <dbReference type="NCBI Taxonomy" id="282301"/>
    <lineage>
        <taxon>Eukaryota</taxon>
        <taxon>Metazoa</taxon>
        <taxon>Spiralia</taxon>
        <taxon>Lophotrochozoa</taxon>
        <taxon>Platyhelminthes</taxon>
        <taxon>Rhabditophora</taxon>
        <taxon>Macrostomorpha</taxon>
        <taxon>Macrostomida</taxon>
        <taxon>Macrostomidae</taxon>
        <taxon>Macrostomum</taxon>
    </lineage>
</organism>
<dbReference type="OrthoDB" id="20582at2759"/>
<evidence type="ECO:0000313" key="6">
    <source>
        <dbReference type="Proteomes" id="UP000215902"/>
    </source>
</evidence>
<dbReference type="Pfam" id="PF09766">
    <property type="entry name" value="FmiP_Thoc5"/>
    <property type="match status" value="1"/>
</dbReference>
<accession>A0A267F0V3</accession>
<dbReference type="AlphaFoldDB" id="A0A267F0V3"/>